<evidence type="ECO:0000256" key="4">
    <source>
        <dbReference type="ARBA" id="ARBA00022989"/>
    </source>
</evidence>
<protein>
    <submittedName>
        <fullName evidence="9">FtsX-like permease family protein</fullName>
    </submittedName>
</protein>
<evidence type="ECO:0000256" key="6">
    <source>
        <dbReference type="ARBA" id="ARBA00038076"/>
    </source>
</evidence>
<comment type="similarity">
    <text evidence="6">Belongs to the ABC-4 integral membrane protein family.</text>
</comment>
<dbReference type="RefSeq" id="WP_406831698.1">
    <property type="nucleotide sequence ID" value="NZ_CP157483.1"/>
</dbReference>
<dbReference type="PANTHER" id="PTHR30572">
    <property type="entry name" value="MEMBRANE COMPONENT OF TRANSPORTER-RELATED"/>
    <property type="match status" value="1"/>
</dbReference>
<evidence type="ECO:0000256" key="1">
    <source>
        <dbReference type="ARBA" id="ARBA00004651"/>
    </source>
</evidence>
<feature type="transmembrane region" description="Helical" evidence="7">
    <location>
        <begin position="949"/>
        <end position="973"/>
    </location>
</feature>
<feature type="transmembrane region" description="Helical" evidence="7">
    <location>
        <begin position="993"/>
        <end position="1016"/>
    </location>
</feature>
<feature type="transmembrane region" description="Helical" evidence="7">
    <location>
        <begin position="382"/>
        <end position="403"/>
    </location>
</feature>
<keyword evidence="3 7" id="KW-0812">Transmembrane</keyword>
<feature type="domain" description="ABC3 transporter permease C-terminal" evidence="8">
    <location>
        <begin position="299"/>
        <end position="403"/>
    </location>
</feature>
<feature type="transmembrane region" description="Helical" evidence="7">
    <location>
        <begin position="896"/>
        <end position="923"/>
    </location>
</feature>
<dbReference type="GO" id="GO:0022857">
    <property type="term" value="F:transmembrane transporter activity"/>
    <property type="evidence" value="ECO:0007669"/>
    <property type="project" value="TreeGrafter"/>
</dbReference>
<proteinExistence type="inferred from homology"/>
<dbReference type="AlphaFoldDB" id="A0AAU7JUW8"/>
<comment type="subcellular location">
    <subcellularLocation>
        <location evidence="1">Cell membrane</location>
        <topology evidence="1">Multi-pass membrane protein</topology>
    </subcellularLocation>
</comment>
<sequence length="1031" mass="107291">MALWAAIRYRRAQALPLVVLSALIATCAVFAPLYERALEQSLLRSTIDQAPITGTALSVRGGRSERFPTRQPGDLADVVPPVLRGLYMVPFRQMQDSIFITPRHGLLPSPVRLLSRSDVCAHLTVRGRCPQTPGEVLVSSKDASTWSWRLGRTFDTPVPGTGSSTSPGQAQRTARLTVVGVYAVRPNPAYWLGTQLDGKSGVPTNFGSQTVPGVDDLVTTEATFDPTWVHVGSTLIFPLRAESVTMGNLDRVTSALQPRVEGVPNGHTDVVVQSELPAFIATVEDAQGQLRVIVPLLTAQLALLGAAILVLVARAAVDQRRPEAALARLRGRSREGAGRLVITELGLTVLLGLPVGAVAAVVLSEVVRRRLLADGVPFEVSWIAIVGLLASAVVCVLAVVVAARPLQRQSISALLRRVSPARRVGLGIVDLLAVALAGFGLVGLATRALQGPLALLTPTLVALAGGLVASRAAVPIARSVGRTNLRRGRIGPALAAYGLERRPAMRTVVTVVSVAVSLTVFAANALVVADRNWVARAQLTTGAPVVLDTDSSDPTKLAGAVQGIDPSGRRVLPVAVVRQTAQGSTPTMAVIGSTFDQVAFSPAGAELRTRLLRPPAVATVPLVGQRVTGHVTWETRSTADPLDASGTGDAATPVVVRLDVTTTTGRRLTRDVVDLPATGAGSKDFSTPLLCPAGCRLDGIGVVQTDPLSKGVVGTVTIAGLGIDDRRLDVDDVTRWNPFTPLSSGTHDDLRLTFPTSDTLRLAFRSSGVTVRVSYADVPAQLPGLLAGPVPPGGTAKSFQAIGLNGAPMQVTAVQRPAALPVLGTRGVMVDYRTLARLGGPLGAGGTLSVWLREPGQEQAVRAALGRTGIGVTTAHHYDDAKARIVASGSGWGVRLALFSGAMAVVLAALVVIVIAATGWRVVARDLAALHMSGVRLGVLRRSLVREQVLVVTLGTVVGAVCGVTAAALAMPLLPLFDDASTPVPALQIAPSITAVLGATLVALVVLILAALAAALSSGSRVTLSRIRETL</sequence>
<name>A0AAU7JUW8_9MICO</name>
<evidence type="ECO:0000313" key="9">
    <source>
        <dbReference type="EMBL" id="XBO44212.1"/>
    </source>
</evidence>
<keyword evidence="4 7" id="KW-1133">Transmembrane helix</keyword>
<dbReference type="InterPro" id="IPR003838">
    <property type="entry name" value="ABC3_permease_C"/>
</dbReference>
<feature type="transmembrane region" description="Helical" evidence="7">
    <location>
        <begin position="424"/>
        <end position="449"/>
    </location>
</feature>
<evidence type="ECO:0000256" key="2">
    <source>
        <dbReference type="ARBA" id="ARBA00022475"/>
    </source>
</evidence>
<dbReference type="InterPro" id="IPR050250">
    <property type="entry name" value="Macrolide_Exporter_MacB"/>
</dbReference>
<organism evidence="9">
    <name type="scientific">Pedococcus sp. KACC 23699</name>
    <dbReference type="NCBI Taxonomy" id="3149228"/>
    <lineage>
        <taxon>Bacteria</taxon>
        <taxon>Bacillati</taxon>
        <taxon>Actinomycetota</taxon>
        <taxon>Actinomycetes</taxon>
        <taxon>Micrococcales</taxon>
        <taxon>Intrasporangiaceae</taxon>
        <taxon>Pedococcus</taxon>
    </lineage>
</organism>
<feature type="transmembrane region" description="Helical" evidence="7">
    <location>
        <begin position="338"/>
        <end position="362"/>
    </location>
</feature>
<keyword evidence="5 7" id="KW-0472">Membrane</keyword>
<evidence type="ECO:0000256" key="5">
    <source>
        <dbReference type="ARBA" id="ARBA00023136"/>
    </source>
</evidence>
<evidence type="ECO:0000256" key="3">
    <source>
        <dbReference type="ARBA" id="ARBA00022692"/>
    </source>
</evidence>
<feature type="transmembrane region" description="Helical" evidence="7">
    <location>
        <begin position="455"/>
        <end position="477"/>
    </location>
</feature>
<keyword evidence="2" id="KW-1003">Cell membrane</keyword>
<accession>A0AAU7JUW8</accession>
<dbReference type="EMBL" id="CP157483">
    <property type="protein sequence ID" value="XBO44212.1"/>
    <property type="molecule type" value="Genomic_DNA"/>
</dbReference>
<gene>
    <name evidence="9" type="ORF">ABEG17_02485</name>
</gene>
<evidence type="ECO:0000256" key="7">
    <source>
        <dbReference type="SAM" id="Phobius"/>
    </source>
</evidence>
<evidence type="ECO:0000259" key="8">
    <source>
        <dbReference type="Pfam" id="PF02687"/>
    </source>
</evidence>
<feature type="transmembrane region" description="Helical" evidence="7">
    <location>
        <begin position="508"/>
        <end position="529"/>
    </location>
</feature>
<reference evidence="9" key="1">
    <citation type="submission" date="2024-05" db="EMBL/GenBank/DDBJ databases">
        <authorList>
            <person name="Kim S."/>
            <person name="Heo J."/>
            <person name="Choi H."/>
            <person name="Choi Y."/>
            <person name="Kwon S.-W."/>
            <person name="Kim Y."/>
        </authorList>
    </citation>
    <scope>NUCLEOTIDE SEQUENCE</scope>
    <source>
        <strain evidence="9">KACC 23699</strain>
    </source>
</reference>
<dbReference type="GO" id="GO:0005886">
    <property type="term" value="C:plasma membrane"/>
    <property type="evidence" value="ECO:0007669"/>
    <property type="project" value="UniProtKB-SubCell"/>
</dbReference>
<feature type="transmembrane region" description="Helical" evidence="7">
    <location>
        <begin position="292"/>
        <end position="317"/>
    </location>
</feature>
<dbReference type="Pfam" id="PF02687">
    <property type="entry name" value="FtsX"/>
    <property type="match status" value="1"/>
</dbReference>
<dbReference type="PANTHER" id="PTHR30572:SF4">
    <property type="entry name" value="ABC TRANSPORTER PERMEASE YTRF"/>
    <property type="match status" value="1"/>
</dbReference>